<dbReference type="CDD" id="cd00761">
    <property type="entry name" value="Glyco_tranf_GTA_type"/>
    <property type="match status" value="1"/>
</dbReference>
<evidence type="ECO:0000313" key="3">
    <source>
        <dbReference type="Proteomes" id="UP000031408"/>
    </source>
</evidence>
<keyword evidence="3" id="KW-1185">Reference proteome</keyword>
<protein>
    <recommendedName>
        <fullName evidence="1">Glycosyltransferase 2-like domain-containing protein</fullName>
    </recommendedName>
</protein>
<comment type="caution">
    <text evidence="2">The sequence shown here is derived from an EMBL/GenBank/DDBJ whole genome shotgun (WGS) entry which is preliminary data.</text>
</comment>
<accession>A0A0C1L528</accession>
<gene>
    <name evidence="2" type="ORF">OI18_11300</name>
</gene>
<evidence type="ECO:0000259" key="1">
    <source>
        <dbReference type="Pfam" id="PF00535"/>
    </source>
</evidence>
<reference evidence="2 3" key="1">
    <citation type="submission" date="2014-11" db="EMBL/GenBank/DDBJ databases">
        <title>Genome sequence of Flavihumibacter solisilvae 3-3.</title>
        <authorList>
            <person name="Zhou G."/>
            <person name="Li M."/>
            <person name="Wang G."/>
        </authorList>
    </citation>
    <scope>NUCLEOTIDE SEQUENCE [LARGE SCALE GENOMIC DNA]</scope>
    <source>
        <strain evidence="2 3">3-3</strain>
    </source>
</reference>
<proteinExistence type="predicted"/>
<dbReference type="Pfam" id="PF00535">
    <property type="entry name" value="Glycos_transf_2"/>
    <property type="match status" value="1"/>
</dbReference>
<dbReference type="EMBL" id="JSVC01000011">
    <property type="protein sequence ID" value="KIC94661.1"/>
    <property type="molecule type" value="Genomic_DNA"/>
</dbReference>
<dbReference type="STRING" id="1349421.OI18_11300"/>
<dbReference type="PANTHER" id="PTHR43685">
    <property type="entry name" value="GLYCOSYLTRANSFERASE"/>
    <property type="match status" value="1"/>
</dbReference>
<dbReference type="PANTHER" id="PTHR43685:SF2">
    <property type="entry name" value="GLYCOSYLTRANSFERASE 2-LIKE DOMAIN-CONTAINING PROTEIN"/>
    <property type="match status" value="1"/>
</dbReference>
<organism evidence="2 3">
    <name type="scientific">Flavihumibacter solisilvae</name>
    <dbReference type="NCBI Taxonomy" id="1349421"/>
    <lineage>
        <taxon>Bacteria</taxon>
        <taxon>Pseudomonadati</taxon>
        <taxon>Bacteroidota</taxon>
        <taxon>Chitinophagia</taxon>
        <taxon>Chitinophagales</taxon>
        <taxon>Chitinophagaceae</taxon>
        <taxon>Flavihumibacter</taxon>
    </lineage>
</organism>
<dbReference type="Proteomes" id="UP000031408">
    <property type="component" value="Unassembled WGS sequence"/>
</dbReference>
<evidence type="ECO:0000313" key="2">
    <source>
        <dbReference type="EMBL" id="KIC94661.1"/>
    </source>
</evidence>
<feature type="domain" description="Glycosyltransferase 2-like" evidence="1">
    <location>
        <begin position="3"/>
        <end position="136"/>
    </location>
</feature>
<dbReference type="AlphaFoldDB" id="A0A0C1L528"/>
<dbReference type="InterPro" id="IPR001173">
    <property type="entry name" value="Glyco_trans_2-like"/>
</dbReference>
<dbReference type="Gene3D" id="3.90.550.10">
    <property type="entry name" value="Spore Coat Polysaccharide Biosynthesis Protein SpsA, Chain A"/>
    <property type="match status" value="1"/>
</dbReference>
<dbReference type="InterPro" id="IPR050834">
    <property type="entry name" value="Glycosyltransf_2"/>
</dbReference>
<dbReference type="SUPFAM" id="SSF53448">
    <property type="entry name" value="Nucleotide-diphospho-sugar transferases"/>
    <property type="match status" value="1"/>
</dbReference>
<dbReference type="InterPro" id="IPR029044">
    <property type="entry name" value="Nucleotide-diphossugar_trans"/>
</dbReference>
<name>A0A0C1L528_9BACT</name>
<sequence length="312" mass="35828">MISVIIPVKNRIQLFIPALDSVLNQRYPSIEVIVVDDGCNEKESEHLEQVISKARGRHSNIPIMMLKGNQQGAAKARNLGYLNAKGKYIQFFDSDDILLENKLSIQAGILDRQPELDMVYTKAQFVDDELNTINGSWGSALKGNSMDYFAFTWQTMCPLYRRETIDKFGLWDEELSINQDWEFCLRYKLLGARTHFINEVHAYFRKHTLGNIGNIGLDNGKVKSKWLSTYKIFQLCKTKGVLDKPLLDAFIKRWAYIVCMTSKVGDKSLVKTQLQSIRPEISSSNFLMFSLLRYRLVANLVLSVYSRYGVNK</sequence>